<evidence type="ECO:0000256" key="1">
    <source>
        <dbReference type="SAM" id="MobiDB-lite"/>
    </source>
</evidence>
<feature type="chain" id="PRO_5042133885" description="Transmembrane protein" evidence="3">
    <location>
        <begin position="20"/>
        <end position="220"/>
    </location>
</feature>
<evidence type="ECO:0008006" key="6">
    <source>
        <dbReference type="Google" id="ProtNLM"/>
    </source>
</evidence>
<keyword evidence="5" id="KW-1185">Reference proteome</keyword>
<feature type="region of interest" description="Disordered" evidence="1">
    <location>
        <begin position="201"/>
        <end position="220"/>
    </location>
</feature>
<evidence type="ECO:0000256" key="3">
    <source>
        <dbReference type="SAM" id="SignalP"/>
    </source>
</evidence>
<reference evidence="4" key="2">
    <citation type="submission" date="2023-07" db="EMBL/GenBank/DDBJ databases">
        <authorList>
            <consortium name="Lawrence Berkeley National Laboratory"/>
            <person name="Haridas S."/>
            <person name="Hensen N."/>
            <person name="Bonometti L."/>
            <person name="Westerberg I."/>
            <person name="Brannstrom I.O."/>
            <person name="Guillou S."/>
            <person name="Cros-Aarteil S."/>
            <person name="Calhoun S."/>
            <person name="Kuo A."/>
            <person name="Mondo S."/>
            <person name="Pangilinan J."/>
            <person name="Riley R."/>
            <person name="LaButti K."/>
            <person name="Andreopoulos B."/>
            <person name="Lipzen A."/>
            <person name="Chen C."/>
            <person name="Yanf M."/>
            <person name="Daum C."/>
            <person name="Ng V."/>
            <person name="Clum A."/>
            <person name="Steindorff A."/>
            <person name="Ohm R."/>
            <person name="Martin F."/>
            <person name="Silar P."/>
            <person name="Natvig D."/>
            <person name="Lalanne C."/>
            <person name="Gautier V."/>
            <person name="Ament-velasquez S.L."/>
            <person name="Kruys A."/>
            <person name="Hutchinson M.I."/>
            <person name="Powell A.J."/>
            <person name="Barry K."/>
            <person name="Miller A.N."/>
            <person name="Grigoriev I.V."/>
            <person name="Debuchy R."/>
            <person name="Gladieux P."/>
            <person name="Thoren M.H."/>
            <person name="Johannesson H."/>
        </authorList>
    </citation>
    <scope>NUCLEOTIDE SEQUENCE</scope>
    <source>
        <strain evidence="4">FGSC 1904</strain>
    </source>
</reference>
<feature type="compositionally biased region" description="Basic and acidic residues" evidence="1">
    <location>
        <begin position="105"/>
        <end position="115"/>
    </location>
</feature>
<keyword evidence="2" id="KW-1133">Transmembrane helix</keyword>
<name>A0AAE0PB51_SORBR</name>
<proteinExistence type="predicted"/>
<feature type="transmembrane region" description="Helical" evidence="2">
    <location>
        <begin position="169"/>
        <end position="190"/>
    </location>
</feature>
<gene>
    <name evidence="4" type="ORF">B0T20DRAFT_395159</name>
</gene>
<organism evidence="4 5">
    <name type="scientific">Sordaria brevicollis</name>
    <dbReference type="NCBI Taxonomy" id="83679"/>
    <lineage>
        <taxon>Eukaryota</taxon>
        <taxon>Fungi</taxon>
        <taxon>Dikarya</taxon>
        <taxon>Ascomycota</taxon>
        <taxon>Pezizomycotina</taxon>
        <taxon>Sordariomycetes</taxon>
        <taxon>Sordariomycetidae</taxon>
        <taxon>Sordariales</taxon>
        <taxon>Sordariaceae</taxon>
        <taxon>Sordaria</taxon>
    </lineage>
</organism>
<dbReference type="AlphaFoldDB" id="A0AAE0PB51"/>
<keyword evidence="3" id="KW-0732">Signal</keyword>
<feature type="region of interest" description="Disordered" evidence="1">
    <location>
        <begin position="105"/>
        <end position="167"/>
    </location>
</feature>
<sequence>MKSPLLHCALAVFLGSCAAVVAPWPGLLTRNVTELVNSANAVTGTRPLNTTSVCQPATVTVHVRAVRSTMSSVESMENAVSEMKMPRKSLSMKDSWTVFARRNKARDEGHEDIHEQATTSPHAVEGVSSGTDGDEDTKGHRIRDSRAMERDSETLKGGKKKQPDDGPPIHAILIPVFLVAGVVLVGYLAIHFGCLLGPKKAAPKVEGGESEALETGTARV</sequence>
<keyword evidence="2" id="KW-0472">Membrane</keyword>
<evidence type="ECO:0000313" key="5">
    <source>
        <dbReference type="Proteomes" id="UP001281003"/>
    </source>
</evidence>
<keyword evidence="2" id="KW-0812">Transmembrane</keyword>
<dbReference type="EMBL" id="JAUTDP010000009">
    <property type="protein sequence ID" value="KAK3396648.1"/>
    <property type="molecule type" value="Genomic_DNA"/>
</dbReference>
<dbReference type="PROSITE" id="PS51257">
    <property type="entry name" value="PROKAR_LIPOPROTEIN"/>
    <property type="match status" value="1"/>
</dbReference>
<accession>A0AAE0PB51</accession>
<feature type="signal peptide" evidence="3">
    <location>
        <begin position="1"/>
        <end position="19"/>
    </location>
</feature>
<comment type="caution">
    <text evidence="4">The sequence shown here is derived from an EMBL/GenBank/DDBJ whole genome shotgun (WGS) entry which is preliminary data.</text>
</comment>
<reference evidence="4" key="1">
    <citation type="journal article" date="2023" name="Mol. Phylogenet. Evol.">
        <title>Genome-scale phylogeny and comparative genomics of the fungal order Sordariales.</title>
        <authorList>
            <person name="Hensen N."/>
            <person name="Bonometti L."/>
            <person name="Westerberg I."/>
            <person name="Brannstrom I.O."/>
            <person name="Guillou S."/>
            <person name="Cros-Aarteil S."/>
            <person name="Calhoun S."/>
            <person name="Haridas S."/>
            <person name="Kuo A."/>
            <person name="Mondo S."/>
            <person name="Pangilinan J."/>
            <person name="Riley R."/>
            <person name="LaButti K."/>
            <person name="Andreopoulos B."/>
            <person name="Lipzen A."/>
            <person name="Chen C."/>
            <person name="Yan M."/>
            <person name="Daum C."/>
            <person name="Ng V."/>
            <person name="Clum A."/>
            <person name="Steindorff A."/>
            <person name="Ohm R.A."/>
            <person name="Martin F."/>
            <person name="Silar P."/>
            <person name="Natvig D.O."/>
            <person name="Lalanne C."/>
            <person name="Gautier V."/>
            <person name="Ament-Velasquez S.L."/>
            <person name="Kruys A."/>
            <person name="Hutchinson M.I."/>
            <person name="Powell A.J."/>
            <person name="Barry K."/>
            <person name="Miller A.N."/>
            <person name="Grigoriev I.V."/>
            <person name="Debuchy R."/>
            <person name="Gladieux P."/>
            <person name="Hiltunen Thoren M."/>
            <person name="Johannesson H."/>
        </authorList>
    </citation>
    <scope>NUCLEOTIDE SEQUENCE</scope>
    <source>
        <strain evidence="4">FGSC 1904</strain>
    </source>
</reference>
<protein>
    <recommendedName>
        <fullName evidence="6">Transmembrane protein</fullName>
    </recommendedName>
</protein>
<evidence type="ECO:0000313" key="4">
    <source>
        <dbReference type="EMBL" id="KAK3396648.1"/>
    </source>
</evidence>
<dbReference type="Proteomes" id="UP001281003">
    <property type="component" value="Unassembled WGS sequence"/>
</dbReference>
<feature type="compositionally biased region" description="Basic and acidic residues" evidence="1">
    <location>
        <begin position="136"/>
        <end position="164"/>
    </location>
</feature>
<evidence type="ECO:0000256" key="2">
    <source>
        <dbReference type="SAM" id="Phobius"/>
    </source>
</evidence>